<dbReference type="Pfam" id="PF01061">
    <property type="entry name" value="ABC2_membrane"/>
    <property type="match status" value="1"/>
</dbReference>
<evidence type="ECO:0000256" key="6">
    <source>
        <dbReference type="ARBA" id="ARBA00023136"/>
    </source>
</evidence>
<dbReference type="SUPFAM" id="SSF52540">
    <property type="entry name" value="P-loop containing nucleoside triphosphate hydrolases"/>
    <property type="match status" value="1"/>
</dbReference>
<dbReference type="Proteomes" id="UP001652700">
    <property type="component" value="Unplaced"/>
</dbReference>
<feature type="compositionally biased region" description="Polar residues" evidence="7">
    <location>
        <begin position="116"/>
        <end position="126"/>
    </location>
</feature>
<reference evidence="12" key="1">
    <citation type="submission" date="2025-04" db="UniProtKB">
        <authorList>
            <consortium name="RefSeq"/>
        </authorList>
    </citation>
    <scope>IDENTIFICATION</scope>
    <source>
        <tissue evidence="12">Whole insect</tissue>
    </source>
</reference>
<name>A0A6P7GHX6_DIAVI</name>
<dbReference type="OrthoDB" id="66620at2759"/>
<gene>
    <name evidence="12" type="primary">LOC114338374</name>
</gene>
<evidence type="ECO:0000256" key="8">
    <source>
        <dbReference type="SAM" id="Phobius"/>
    </source>
</evidence>
<dbReference type="AlphaFoldDB" id="A0A6P7GHX6"/>
<evidence type="ECO:0000256" key="2">
    <source>
        <dbReference type="ARBA" id="ARBA00005814"/>
    </source>
</evidence>
<dbReference type="GO" id="GO:0140359">
    <property type="term" value="F:ABC-type transporter activity"/>
    <property type="evidence" value="ECO:0007669"/>
    <property type="project" value="InterPro"/>
</dbReference>
<evidence type="ECO:0000256" key="4">
    <source>
        <dbReference type="ARBA" id="ARBA00022692"/>
    </source>
</evidence>
<organism evidence="12">
    <name type="scientific">Diabrotica virgifera virgifera</name>
    <name type="common">western corn rootworm</name>
    <dbReference type="NCBI Taxonomy" id="50390"/>
    <lineage>
        <taxon>Eukaryota</taxon>
        <taxon>Metazoa</taxon>
        <taxon>Ecdysozoa</taxon>
        <taxon>Arthropoda</taxon>
        <taxon>Hexapoda</taxon>
        <taxon>Insecta</taxon>
        <taxon>Pterygota</taxon>
        <taxon>Neoptera</taxon>
        <taxon>Endopterygota</taxon>
        <taxon>Coleoptera</taxon>
        <taxon>Polyphaga</taxon>
        <taxon>Cucujiformia</taxon>
        <taxon>Chrysomeloidea</taxon>
        <taxon>Chrysomelidae</taxon>
        <taxon>Galerucinae</taxon>
        <taxon>Diabroticina</taxon>
        <taxon>Diabroticites</taxon>
        <taxon>Diabrotica</taxon>
    </lineage>
</organism>
<feature type="transmembrane region" description="Helical" evidence="8">
    <location>
        <begin position="900"/>
        <end position="920"/>
    </location>
</feature>
<dbReference type="PANTHER" id="PTHR48041:SF89">
    <property type="entry name" value="FI03229P"/>
    <property type="match status" value="1"/>
</dbReference>
<dbReference type="KEGG" id="dvv:114338374"/>
<dbReference type="InParanoid" id="A0A6P7GHX6"/>
<proteinExistence type="inferred from homology"/>
<keyword evidence="12" id="KW-0547">Nucleotide-binding</keyword>
<feature type="compositionally biased region" description="Basic residues" evidence="7">
    <location>
        <begin position="127"/>
        <end position="144"/>
    </location>
</feature>
<feature type="region of interest" description="Disordered" evidence="7">
    <location>
        <begin position="1"/>
        <end position="37"/>
    </location>
</feature>
<feature type="compositionally biased region" description="Polar residues" evidence="7">
    <location>
        <begin position="24"/>
        <end position="37"/>
    </location>
</feature>
<evidence type="ECO:0000256" key="3">
    <source>
        <dbReference type="ARBA" id="ARBA00022448"/>
    </source>
</evidence>
<evidence type="ECO:0000313" key="10">
    <source>
        <dbReference type="EnsemblMetazoa" id="XP_028144763.1"/>
    </source>
</evidence>
<dbReference type="InterPro" id="IPR050352">
    <property type="entry name" value="ABCG_transporters"/>
</dbReference>
<dbReference type="GO" id="GO:0005524">
    <property type="term" value="F:ATP binding"/>
    <property type="evidence" value="ECO:0007669"/>
    <property type="project" value="UniProtKB-KW"/>
</dbReference>
<feature type="transmembrane region" description="Helical" evidence="8">
    <location>
        <begin position="639"/>
        <end position="661"/>
    </location>
</feature>
<dbReference type="GeneID" id="114338374"/>
<keyword evidence="3" id="KW-0813">Transport</keyword>
<dbReference type="Pfam" id="PF19055">
    <property type="entry name" value="ABC2_membrane_7"/>
    <property type="match status" value="1"/>
</dbReference>
<reference evidence="10" key="2">
    <citation type="submission" date="2025-05" db="UniProtKB">
        <authorList>
            <consortium name="EnsemblMetazoa"/>
        </authorList>
    </citation>
    <scope>IDENTIFICATION</scope>
</reference>
<dbReference type="EnsemblMetazoa" id="XM_028288962.2">
    <property type="protein sequence ID" value="XP_028144763.1"/>
    <property type="gene ID" value="LOC114338374"/>
</dbReference>
<evidence type="ECO:0000313" key="11">
    <source>
        <dbReference type="Proteomes" id="UP001652700"/>
    </source>
</evidence>
<dbReference type="GO" id="GO:0016887">
    <property type="term" value="F:ATP hydrolysis activity"/>
    <property type="evidence" value="ECO:0007669"/>
    <property type="project" value="InterPro"/>
</dbReference>
<keyword evidence="5 8" id="KW-1133">Transmembrane helix</keyword>
<feature type="transmembrane region" description="Helical" evidence="8">
    <location>
        <begin position="676"/>
        <end position="697"/>
    </location>
</feature>
<sequence length="940" mass="106587">MMRSRTPSQGGGSQGFEMERKYSVPSNPESRAFSGGTTSEDLHAWSIYRQNLNSDFTDSALGSTDKSPLPYGNFQLRDTTVQSILSHPRYGPKSALGSNMYTYLKFGLPRVFPPNHNGSNRSGTPQHFRRNSSTRPHNIRRSKAGSHGPRDGSSGYDSSDNETSHNYKQNRKYRSDPDFRMQNVYHAEQTSPGIPLAAMHQGDIRHSNSQWNRNKSISEANLLALGYNRSCHNSERHLIDPRRNSVADYGHHNHDVVDHSVMGHMGRPMSKTESHFSVPHSRRGPPSILRTDYLNQDDESGTTFMFPHLQAHGLGIFPSSQSCTKSRQHLLLNEISFEIRGGEIMAIMTTSEEEGTALLDIIAGFSSPALGTIFLNGHSVRAHTLKSRVAYVQNDLNLCKDMTVVQTLRLHYDLKKPTEKLGYLKIESMDRINVLIDDLGLEQVRNTKVSMMTISERRRLNVACHLILDTDIVLLDQPTKSMDIFDTFFLVEYLKQWASGGAGSTLGRIVILTMHPPTYEIFTMLSRILLVSAGRTMYSGRRRDMLPYFALVEYPCPAFKNPSDYYLDLVTLDDLAAEAMLESSQRIEQLAEIFRQKQEPLSDPGPPSSLPLTVRNCNCFVAAFALFTKSMIYTQPATFLSWLTVIVLSASLSLILGAIFWDIPSTDPQLILNDRYGYHYSVMCIVHWPLLLAMTVNEVRRNRKVIERDIKDGLYGRVTYIITKSIINIFPSLFVWLIYVVPSYSMTGLYMQHLNNYDGFYIYIGVMLLYLSCIQIFLMAFIYTVPLSNTATIFCGTVLSAFFLSAGYSLHLKDIPMYLQWIEKISPSEWLIPYLLNRELSTEAIQSLQGTITTLCRNKQIQHQDIIVQLPCPPPNGTNSLKSFGYLKSDNLTFDYGNPVIAMGVFYCIFFVISCFMFALNLCRSRRRRRQDTKNDANKP</sequence>
<evidence type="ECO:0000256" key="5">
    <source>
        <dbReference type="ARBA" id="ARBA00022989"/>
    </source>
</evidence>
<dbReference type="Pfam" id="PF00005">
    <property type="entry name" value="ABC_tran"/>
    <property type="match status" value="1"/>
</dbReference>
<evidence type="ECO:0000256" key="1">
    <source>
        <dbReference type="ARBA" id="ARBA00004141"/>
    </source>
</evidence>
<keyword evidence="4 8" id="KW-0812">Transmembrane</keyword>
<dbReference type="InterPro" id="IPR027417">
    <property type="entry name" value="P-loop_NTPase"/>
</dbReference>
<dbReference type="RefSeq" id="XP_028144763.1">
    <property type="nucleotide sequence ID" value="XM_028288962.1"/>
</dbReference>
<dbReference type="FunCoup" id="A0A6P7GHX6">
    <property type="interactions" value="73"/>
</dbReference>
<dbReference type="PANTHER" id="PTHR48041">
    <property type="entry name" value="ABC TRANSPORTER G FAMILY MEMBER 28"/>
    <property type="match status" value="1"/>
</dbReference>
<dbReference type="PROSITE" id="PS50893">
    <property type="entry name" value="ABC_TRANSPORTER_2"/>
    <property type="match status" value="1"/>
</dbReference>
<evidence type="ECO:0000256" key="7">
    <source>
        <dbReference type="SAM" id="MobiDB-lite"/>
    </source>
</evidence>
<dbReference type="InterPro" id="IPR013525">
    <property type="entry name" value="ABC2_TM"/>
</dbReference>
<dbReference type="Gene3D" id="3.40.50.300">
    <property type="entry name" value="P-loop containing nucleotide triphosphate hydrolases"/>
    <property type="match status" value="1"/>
</dbReference>
<comment type="subcellular location">
    <subcellularLocation>
        <location evidence="1">Membrane</location>
        <topology evidence="1">Multi-pass membrane protein</topology>
    </subcellularLocation>
</comment>
<feature type="transmembrane region" description="Helical" evidence="8">
    <location>
        <begin position="790"/>
        <end position="810"/>
    </location>
</feature>
<dbReference type="InterPro" id="IPR003439">
    <property type="entry name" value="ABC_transporter-like_ATP-bd"/>
</dbReference>
<feature type="region of interest" description="Disordered" evidence="7">
    <location>
        <begin position="114"/>
        <end position="177"/>
    </location>
</feature>
<dbReference type="GO" id="GO:0005886">
    <property type="term" value="C:plasma membrane"/>
    <property type="evidence" value="ECO:0007669"/>
    <property type="project" value="TreeGrafter"/>
</dbReference>
<dbReference type="FunFam" id="3.40.50.300:FF:001695">
    <property type="entry name" value="ATP-binding cassette sub-family G member"/>
    <property type="match status" value="1"/>
</dbReference>
<keyword evidence="11" id="KW-1185">Reference proteome</keyword>
<comment type="similarity">
    <text evidence="2">Belongs to the ABC transporter superfamily. ABCG family. Eye pigment precursor importer (TC 3.A.1.204) subfamily.</text>
</comment>
<evidence type="ECO:0000259" key="9">
    <source>
        <dbReference type="PROSITE" id="PS50893"/>
    </source>
</evidence>
<feature type="domain" description="ABC transporter" evidence="9">
    <location>
        <begin position="311"/>
        <end position="558"/>
    </location>
</feature>
<keyword evidence="12" id="KW-0067">ATP-binding</keyword>
<keyword evidence="6 8" id="KW-0472">Membrane</keyword>
<accession>A0A6P7GHX6</accession>
<dbReference type="InterPro" id="IPR043926">
    <property type="entry name" value="ABCG_dom"/>
</dbReference>
<evidence type="ECO:0000313" key="12">
    <source>
        <dbReference type="RefSeq" id="XP_028144763.1"/>
    </source>
</evidence>
<feature type="transmembrane region" description="Helical" evidence="8">
    <location>
        <begin position="760"/>
        <end position="783"/>
    </location>
</feature>
<protein>
    <submittedName>
        <fullName evidence="12">ATP-binding cassette sub-family G member 8</fullName>
    </submittedName>
</protein>
<feature type="transmembrane region" description="Helical" evidence="8">
    <location>
        <begin position="718"/>
        <end position="740"/>
    </location>
</feature>